<proteinExistence type="predicted"/>
<comment type="caution">
    <text evidence="1">The sequence shown here is derived from an EMBL/GenBank/DDBJ whole genome shotgun (WGS) entry which is preliminary data.</text>
</comment>
<name>A0ACB6S6G1_9PLEO</name>
<gene>
    <name evidence="1" type="ORF">BU25DRAFT_336395</name>
</gene>
<feature type="non-terminal residue" evidence="1">
    <location>
        <position position="361"/>
    </location>
</feature>
<dbReference type="EMBL" id="MU006708">
    <property type="protein sequence ID" value="KAF2629855.1"/>
    <property type="molecule type" value="Genomic_DNA"/>
</dbReference>
<reference evidence="1" key="1">
    <citation type="journal article" date="2020" name="Stud. Mycol.">
        <title>101 Dothideomycetes genomes: a test case for predicting lifestyles and emergence of pathogens.</title>
        <authorList>
            <person name="Haridas S."/>
            <person name="Albert R."/>
            <person name="Binder M."/>
            <person name="Bloem J."/>
            <person name="Labutti K."/>
            <person name="Salamov A."/>
            <person name="Andreopoulos B."/>
            <person name="Baker S."/>
            <person name="Barry K."/>
            <person name="Bills G."/>
            <person name="Bluhm B."/>
            <person name="Cannon C."/>
            <person name="Castanera R."/>
            <person name="Culley D."/>
            <person name="Daum C."/>
            <person name="Ezra D."/>
            <person name="Gonzalez J."/>
            <person name="Henrissat B."/>
            <person name="Kuo A."/>
            <person name="Liang C."/>
            <person name="Lipzen A."/>
            <person name="Lutzoni F."/>
            <person name="Magnuson J."/>
            <person name="Mondo S."/>
            <person name="Nolan M."/>
            <person name="Ohm R."/>
            <person name="Pangilinan J."/>
            <person name="Park H.-J."/>
            <person name="Ramirez L."/>
            <person name="Alfaro M."/>
            <person name="Sun H."/>
            <person name="Tritt A."/>
            <person name="Yoshinaga Y."/>
            <person name="Zwiers L.-H."/>
            <person name="Turgeon B."/>
            <person name="Goodwin S."/>
            <person name="Spatafora J."/>
            <person name="Crous P."/>
            <person name="Grigoriev I."/>
        </authorList>
    </citation>
    <scope>NUCLEOTIDE SEQUENCE</scope>
    <source>
        <strain evidence="1">CBS 525.71</strain>
    </source>
</reference>
<dbReference type="Proteomes" id="UP000799754">
    <property type="component" value="Unassembled WGS sequence"/>
</dbReference>
<evidence type="ECO:0000313" key="1">
    <source>
        <dbReference type="EMBL" id="KAF2629855.1"/>
    </source>
</evidence>
<protein>
    <submittedName>
        <fullName evidence="1">Uncharacterized protein</fullName>
    </submittedName>
</protein>
<accession>A0ACB6S6G1</accession>
<organism evidence="1 2">
    <name type="scientific">Macroventuria anomochaeta</name>
    <dbReference type="NCBI Taxonomy" id="301207"/>
    <lineage>
        <taxon>Eukaryota</taxon>
        <taxon>Fungi</taxon>
        <taxon>Dikarya</taxon>
        <taxon>Ascomycota</taxon>
        <taxon>Pezizomycotina</taxon>
        <taxon>Dothideomycetes</taxon>
        <taxon>Pleosporomycetidae</taxon>
        <taxon>Pleosporales</taxon>
        <taxon>Pleosporineae</taxon>
        <taxon>Didymellaceae</taxon>
        <taxon>Macroventuria</taxon>
    </lineage>
</organism>
<evidence type="ECO:0000313" key="2">
    <source>
        <dbReference type="Proteomes" id="UP000799754"/>
    </source>
</evidence>
<keyword evidence="2" id="KW-1185">Reference proteome</keyword>
<sequence>MRSSFVFSAVAAFAVVGAQDIDFAGVDATPDPVINIVSGLKEQVIPFDQSKAIAAVASKVAADPLDVKPASTPTAVPKLRRHLKRAACDQEPSNPNTYGFDLSSANNFRADTKLASVAEGASTPSGYFNTFTNLQGASSAYGYLGYKVVTSYDPSECASECNSKEGCLGFNIFVERDPSLNPGPNCQNPDAVANIKCSFWGGPVYTDTATNKGQWREQFEVAIAGSNGYSSLKTQSADGYKQVELKNSAINAPLDCNKQGSYMGYQLFTEGAFDAKLCATACQQTNKYALEHPPTTGKPQLCRFFNTYILLKNGVSQGQYCSMYTQEWDSSFATNDGQYRGDDHYTIQYSFGFTDSSDDGV</sequence>